<evidence type="ECO:0000256" key="2">
    <source>
        <dbReference type="SAM" id="SignalP"/>
    </source>
</evidence>
<feature type="non-terminal residue" evidence="3">
    <location>
        <position position="177"/>
    </location>
</feature>
<dbReference type="InterPro" id="IPR036938">
    <property type="entry name" value="PAP2/HPO_sf"/>
</dbReference>
<dbReference type="AlphaFoldDB" id="A0AAD5S1U7"/>
<dbReference type="InterPro" id="IPR052559">
    <property type="entry name" value="V-haloperoxidase"/>
</dbReference>
<proteinExistence type="predicted"/>
<keyword evidence="2" id="KW-0732">Signal</keyword>
<feature type="region of interest" description="Disordered" evidence="1">
    <location>
        <begin position="157"/>
        <end position="177"/>
    </location>
</feature>
<evidence type="ECO:0000256" key="1">
    <source>
        <dbReference type="SAM" id="MobiDB-lite"/>
    </source>
</evidence>
<feature type="compositionally biased region" description="Pro residues" evidence="1">
    <location>
        <begin position="164"/>
        <end position="177"/>
    </location>
</feature>
<evidence type="ECO:0000313" key="4">
    <source>
        <dbReference type="Proteomes" id="UP001212841"/>
    </source>
</evidence>
<comment type="caution">
    <text evidence="3">The sequence shown here is derived from an EMBL/GenBank/DDBJ whole genome shotgun (WGS) entry which is preliminary data.</text>
</comment>
<dbReference type="Proteomes" id="UP001212841">
    <property type="component" value="Unassembled WGS sequence"/>
</dbReference>
<dbReference type="Gene3D" id="1.10.606.20">
    <property type="match status" value="1"/>
</dbReference>
<dbReference type="EMBL" id="JADGJD010002444">
    <property type="protein sequence ID" value="KAJ3032534.1"/>
    <property type="molecule type" value="Genomic_DNA"/>
</dbReference>
<reference evidence="3" key="1">
    <citation type="submission" date="2020-05" db="EMBL/GenBank/DDBJ databases">
        <title>Phylogenomic resolution of chytrid fungi.</title>
        <authorList>
            <person name="Stajich J.E."/>
            <person name="Amses K."/>
            <person name="Simmons R."/>
            <person name="Seto K."/>
            <person name="Myers J."/>
            <person name="Bonds A."/>
            <person name="Quandt C.A."/>
            <person name="Barry K."/>
            <person name="Liu P."/>
            <person name="Grigoriev I."/>
            <person name="Longcore J.E."/>
            <person name="James T.Y."/>
        </authorList>
    </citation>
    <scope>NUCLEOTIDE SEQUENCE</scope>
    <source>
        <strain evidence="3">JEL0318</strain>
    </source>
</reference>
<dbReference type="PANTHER" id="PTHR34599">
    <property type="entry name" value="PEROXIDASE-RELATED"/>
    <property type="match status" value="1"/>
</dbReference>
<evidence type="ECO:0000313" key="3">
    <source>
        <dbReference type="EMBL" id="KAJ3032534.1"/>
    </source>
</evidence>
<feature type="chain" id="PRO_5042129291" evidence="2">
    <location>
        <begin position="18"/>
        <end position="177"/>
    </location>
</feature>
<feature type="signal peptide" evidence="2">
    <location>
        <begin position="1"/>
        <end position="17"/>
    </location>
</feature>
<sequence>MHVRNLIFTSLIGTALAVDNPVIYWDSQAVTAVGSITPGQQSVIAGRSYAIFSGALWGAAHETRHAKAGKNVENAAIAYAGHNVLAGFFPNLSRNFDNALKAYLAQIRTEGGKEAEIVKGKKVGQDVAKKLLKKRLDDGYNNYVPFNGTWTATGPLPPAGEYIPTPPNNAFPPATPQ</sequence>
<accession>A0AAD5S1U7</accession>
<name>A0AAD5S1U7_9FUNG</name>
<dbReference type="SUPFAM" id="SSF48317">
    <property type="entry name" value="Acid phosphatase/Vanadium-dependent haloperoxidase"/>
    <property type="match status" value="1"/>
</dbReference>
<gene>
    <name evidence="3" type="ORF">HK097_005209</name>
</gene>
<protein>
    <submittedName>
        <fullName evidence="3">Uncharacterized protein</fullName>
    </submittedName>
</protein>
<dbReference type="PANTHER" id="PTHR34599:SF1">
    <property type="entry name" value="PHOSPHATIDIC ACID PHOSPHATASE TYPE 2_HALOPEROXIDASE DOMAIN-CONTAINING PROTEIN"/>
    <property type="match status" value="1"/>
</dbReference>
<keyword evidence="4" id="KW-1185">Reference proteome</keyword>
<organism evidence="3 4">
    <name type="scientific">Rhizophlyctis rosea</name>
    <dbReference type="NCBI Taxonomy" id="64517"/>
    <lineage>
        <taxon>Eukaryota</taxon>
        <taxon>Fungi</taxon>
        <taxon>Fungi incertae sedis</taxon>
        <taxon>Chytridiomycota</taxon>
        <taxon>Chytridiomycota incertae sedis</taxon>
        <taxon>Chytridiomycetes</taxon>
        <taxon>Rhizophlyctidales</taxon>
        <taxon>Rhizophlyctidaceae</taxon>
        <taxon>Rhizophlyctis</taxon>
    </lineage>
</organism>